<feature type="region of interest" description="Disordered" evidence="1">
    <location>
        <begin position="56"/>
        <end position="79"/>
    </location>
</feature>
<dbReference type="EMBL" id="FLQU01000132">
    <property type="protein sequence ID" value="SBS81192.1"/>
    <property type="molecule type" value="Genomic_DNA"/>
</dbReference>
<evidence type="ECO:0000313" key="5">
    <source>
        <dbReference type="Proteomes" id="UP000078560"/>
    </source>
</evidence>
<reference evidence="2" key="2">
    <citation type="submission" date="2016-05" db="EMBL/GenBank/DDBJ databases">
        <authorList>
            <person name="Lavstsen T."/>
            <person name="Jespersen J.S."/>
        </authorList>
    </citation>
    <scope>NUCLEOTIDE SEQUENCE [LARGE SCALE GENOMIC DNA]</scope>
</reference>
<evidence type="ECO:0000313" key="4">
    <source>
        <dbReference type="Proteomes" id="UP000078546"/>
    </source>
</evidence>
<organism evidence="2 5">
    <name type="scientific">Plasmodium ovale curtisi</name>
    <dbReference type="NCBI Taxonomy" id="864141"/>
    <lineage>
        <taxon>Eukaryota</taxon>
        <taxon>Sar</taxon>
        <taxon>Alveolata</taxon>
        <taxon>Apicomplexa</taxon>
        <taxon>Aconoidasida</taxon>
        <taxon>Haemosporida</taxon>
        <taxon>Plasmodiidae</taxon>
        <taxon>Plasmodium</taxon>
        <taxon>Plasmodium (Plasmodium)</taxon>
    </lineage>
</organism>
<dbReference type="AlphaFoldDB" id="A0A1A8VNG2"/>
<evidence type="ECO:0000313" key="3">
    <source>
        <dbReference type="EMBL" id="SBS82597.1"/>
    </source>
</evidence>
<reference evidence="4 5" key="1">
    <citation type="submission" date="2016-05" db="EMBL/GenBank/DDBJ databases">
        <authorList>
            <person name="Naeem Raeece"/>
        </authorList>
    </citation>
    <scope>NUCLEOTIDE SEQUENCE [LARGE SCALE GENOMIC DNA]</scope>
</reference>
<proteinExistence type="predicted"/>
<evidence type="ECO:0000313" key="2">
    <source>
        <dbReference type="EMBL" id="SBS81192.1"/>
    </source>
</evidence>
<name>A0A1A8VNG2_PLAOA</name>
<accession>A0A1A8VNG2</accession>
<sequence length="79" mass="9038">MLTWTQTESHFSLKVPPLLRVLYFAQFGNTMNVVHKLLRGVTKKCALPKARMLQGKTYPGESQSRLNPPGDGIYRDQEF</sequence>
<evidence type="ECO:0000256" key="1">
    <source>
        <dbReference type="SAM" id="MobiDB-lite"/>
    </source>
</evidence>
<protein>
    <submittedName>
        <fullName evidence="2">Uncharacterized protein</fullName>
    </submittedName>
</protein>
<dbReference type="Proteomes" id="UP000078560">
    <property type="component" value="Unassembled WGS sequence"/>
</dbReference>
<dbReference type="Proteomes" id="UP000078546">
    <property type="component" value="Unassembled WGS sequence"/>
</dbReference>
<dbReference type="EMBL" id="FLQV01000142">
    <property type="protein sequence ID" value="SBS82597.1"/>
    <property type="molecule type" value="Genomic_DNA"/>
</dbReference>
<gene>
    <name evidence="3" type="ORF">POVCU1_008060</name>
    <name evidence="2" type="ORF">POVCU2_0008990</name>
</gene>